<evidence type="ECO:0000313" key="1">
    <source>
        <dbReference type="EMBL" id="MCD7460543.1"/>
    </source>
</evidence>
<accession>A0ABS8SP20</accession>
<organism evidence="1 2">
    <name type="scientific">Datura stramonium</name>
    <name type="common">Jimsonweed</name>
    <name type="synonym">Common thornapple</name>
    <dbReference type="NCBI Taxonomy" id="4076"/>
    <lineage>
        <taxon>Eukaryota</taxon>
        <taxon>Viridiplantae</taxon>
        <taxon>Streptophyta</taxon>
        <taxon>Embryophyta</taxon>
        <taxon>Tracheophyta</taxon>
        <taxon>Spermatophyta</taxon>
        <taxon>Magnoliopsida</taxon>
        <taxon>eudicotyledons</taxon>
        <taxon>Gunneridae</taxon>
        <taxon>Pentapetalae</taxon>
        <taxon>asterids</taxon>
        <taxon>lamiids</taxon>
        <taxon>Solanales</taxon>
        <taxon>Solanaceae</taxon>
        <taxon>Solanoideae</taxon>
        <taxon>Datureae</taxon>
        <taxon>Datura</taxon>
    </lineage>
</organism>
<comment type="caution">
    <text evidence="1">The sequence shown here is derived from an EMBL/GenBank/DDBJ whole genome shotgun (WGS) entry which is preliminary data.</text>
</comment>
<evidence type="ECO:0000313" key="2">
    <source>
        <dbReference type="Proteomes" id="UP000823775"/>
    </source>
</evidence>
<reference evidence="1 2" key="1">
    <citation type="journal article" date="2021" name="BMC Genomics">
        <title>Datura genome reveals duplications of psychoactive alkaloid biosynthetic genes and high mutation rate following tissue culture.</title>
        <authorList>
            <person name="Rajewski A."/>
            <person name="Carter-House D."/>
            <person name="Stajich J."/>
            <person name="Litt A."/>
        </authorList>
    </citation>
    <scope>NUCLEOTIDE SEQUENCE [LARGE SCALE GENOMIC DNA]</scope>
    <source>
        <strain evidence="1">AR-01</strain>
    </source>
</reference>
<proteinExistence type="predicted"/>
<name>A0ABS8SP20_DATST</name>
<sequence length="137" mass="15481">MNCAEGTGSNELIYNNDGVEVHRRNASTENPPSFTPLEFLKKSKKGDIVEGEKLGAQTETATAKKSTDKAVRRIQLQKLIAKSINWGSLWMMAGDYNDIIDNSEKSRTRVREISSFRVFRIFLWDIRAIDLGFNGKP</sequence>
<dbReference type="EMBL" id="JACEIK010000658">
    <property type="protein sequence ID" value="MCD7460543.1"/>
    <property type="molecule type" value="Genomic_DNA"/>
</dbReference>
<gene>
    <name evidence="1" type="ORF">HAX54_043734</name>
</gene>
<protein>
    <submittedName>
        <fullName evidence="1">Uncharacterized protein</fullName>
    </submittedName>
</protein>
<dbReference type="Proteomes" id="UP000823775">
    <property type="component" value="Unassembled WGS sequence"/>
</dbReference>
<keyword evidence="2" id="KW-1185">Reference proteome</keyword>